<dbReference type="Proteomes" id="UP000183832">
    <property type="component" value="Unassembled WGS sequence"/>
</dbReference>
<accession>A0A1J1I912</accession>
<reference evidence="1 2" key="1">
    <citation type="submission" date="2015-04" db="EMBL/GenBank/DDBJ databases">
        <authorList>
            <person name="Syromyatnikov M.Y."/>
            <person name="Popov V.N."/>
        </authorList>
    </citation>
    <scope>NUCLEOTIDE SEQUENCE [LARGE SCALE GENOMIC DNA]</scope>
</reference>
<sequence>MKTVKVLSLPLKLIHNVVVFEKWHLPTRFHLPLYFIINTTSLELNTLKANIINIDVFVNEKSIEAYGNERKSFDGILIVIKE</sequence>
<protein>
    <submittedName>
        <fullName evidence="1">CLUMA_CG010233, isoform A</fullName>
    </submittedName>
</protein>
<keyword evidence="2" id="KW-1185">Reference proteome</keyword>
<proteinExistence type="predicted"/>
<evidence type="ECO:0000313" key="1">
    <source>
        <dbReference type="EMBL" id="CRK96775.1"/>
    </source>
</evidence>
<dbReference type="EMBL" id="CVRI01000044">
    <property type="protein sequence ID" value="CRK96775.1"/>
    <property type="molecule type" value="Genomic_DNA"/>
</dbReference>
<gene>
    <name evidence="1" type="ORF">CLUMA_CG010233</name>
</gene>
<name>A0A1J1I912_9DIPT</name>
<dbReference type="AlphaFoldDB" id="A0A1J1I912"/>
<evidence type="ECO:0000313" key="2">
    <source>
        <dbReference type="Proteomes" id="UP000183832"/>
    </source>
</evidence>
<organism evidence="1 2">
    <name type="scientific">Clunio marinus</name>
    <dbReference type="NCBI Taxonomy" id="568069"/>
    <lineage>
        <taxon>Eukaryota</taxon>
        <taxon>Metazoa</taxon>
        <taxon>Ecdysozoa</taxon>
        <taxon>Arthropoda</taxon>
        <taxon>Hexapoda</taxon>
        <taxon>Insecta</taxon>
        <taxon>Pterygota</taxon>
        <taxon>Neoptera</taxon>
        <taxon>Endopterygota</taxon>
        <taxon>Diptera</taxon>
        <taxon>Nematocera</taxon>
        <taxon>Chironomoidea</taxon>
        <taxon>Chironomidae</taxon>
        <taxon>Clunio</taxon>
    </lineage>
</organism>